<dbReference type="AlphaFoldDB" id="W9UXU3"/>
<dbReference type="Proteomes" id="UP000019464">
    <property type="component" value="Unassembled WGS sequence"/>
</dbReference>
<dbReference type="OrthoDB" id="6195408at2"/>
<comment type="caution">
    <text evidence="1">The sequence shown here is derived from an EMBL/GenBank/DDBJ whole genome shotgun (WGS) entry which is preliminary data.</text>
</comment>
<name>W9UXU3_9GAMM</name>
<organism evidence="1 2">
    <name type="scientific">Nitrincola nitratireducens</name>
    <dbReference type="NCBI Taxonomy" id="1229521"/>
    <lineage>
        <taxon>Bacteria</taxon>
        <taxon>Pseudomonadati</taxon>
        <taxon>Pseudomonadota</taxon>
        <taxon>Gammaproteobacteria</taxon>
        <taxon>Oceanospirillales</taxon>
        <taxon>Oceanospirillaceae</taxon>
        <taxon>Nitrincola</taxon>
    </lineage>
</organism>
<dbReference type="Gene3D" id="3.40.50.300">
    <property type="entry name" value="P-loop containing nucleotide triphosphate hydrolases"/>
    <property type="match status" value="1"/>
</dbReference>
<keyword evidence="1" id="KW-0132">Cell division</keyword>
<evidence type="ECO:0000313" key="1">
    <source>
        <dbReference type="EMBL" id="EXJ11874.1"/>
    </source>
</evidence>
<dbReference type="EMBL" id="AONB01000004">
    <property type="protein sequence ID" value="EXJ11874.1"/>
    <property type="molecule type" value="Genomic_DNA"/>
</dbReference>
<keyword evidence="2" id="KW-1185">Reference proteome</keyword>
<reference evidence="1 2" key="2">
    <citation type="journal article" date="2015" name="Syst. Appl. Microbiol.">
        <title>Nitrincola nitratireducens sp. nov. isolated from a haloalkaline crater lake.</title>
        <authorList>
            <person name="Singh A."/>
            <person name="Vaidya B."/>
            <person name="Tanuku N.R."/>
            <person name="Pinnaka A.K."/>
        </authorList>
    </citation>
    <scope>NUCLEOTIDE SEQUENCE [LARGE SCALE GENOMIC DNA]</scope>
    <source>
        <strain evidence="1 2">AK23</strain>
    </source>
</reference>
<proteinExistence type="predicted"/>
<reference evidence="2" key="1">
    <citation type="submission" date="2012-11" db="EMBL/GenBank/DDBJ databases">
        <authorList>
            <person name="Singh A."/>
            <person name="Pinnaka A.K."/>
            <person name="Vaidya B."/>
        </authorList>
    </citation>
    <scope>NUCLEOTIDE SEQUENCE [LARGE SCALE GENOMIC DNA]</scope>
    <source>
        <strain evidence="2">AK23</strain>
    </source>
</reference>
<protein>
    <submittedName>
        <fullName evidence="1">SOS cell division inhibitor</fullName>
    </submittedName>
</protein>
<dbReference type="InterPro" id="IPR027417">
    <property type="entry name" value="P-loop_NTPase"/>
</dbReference>
<keyword evidence="1" id="KW-0131">Cell cycle</keyword>
<evidence type="ECO:0000313" key="2">
    <source>
        <dbReference type="Proteomes" id="UP000019464"/>
    </source>
</evidence>
<gene>
    <name evidence="1" type="ORF">D791_01247</name>
</gene>
<dbReference type="STRING" id="1229521.D791_01247"/>
<dbReference type="RefSeq" id="WP_036508959.1">
    <property type="nucleotide sequence ID" value="NZ_AONB01000004.1"/>
</dbReference>
<dbReference type="GO" id="GO:0051301">
    <property type="term" value="P:cell division"/>
    <property type="evidence" value="ECO:0007669"/>
    <property type="project" value="UniProtKB-KW"/>
</dbReference>
<dbReference type="SUPFAM" id="SSF52540">
    <property type="entry name" value="P-loop containing nucleoside triphosphate hydrolases"/>
    <property type="match status" value="1"/>
</dbReference>
<accession>W9UXU3</accession>
<sequence>MYSTYTAIECISADARLVRPALEKVAHQEKWITLISPPQDYPDVHLLLDAGIHPNNVRMVHADQNGSCALACKAAENGLSSLVMLWVSTPLKQHEMQALQRASQLGNCMSLVFRKVQTAHAQYHQYPLWADRAGSSPASLA</sequence>